<sequence>MNVEKPALKIAILGWGSLIWDEWPEFDKHHEEWLPGGPVLNLEFSRISESRKGALTVVIDNDHGAACDTQYAVSTRKNPDDAIADLRCREGTIITRMGYYFADGSRTCDPQVPETIAPWAAEKGFDVVIWTGLPSNFRAKTGKDFSITNAIDHLRSLLPEGKGMAATYVWRAPDFVKTKLRSALQIEPWFAGS</sequence>
<dbReference type="Proteomes" id="UP000471409">
    <property type="component" value="Unassembled WGS sequence"/>
</dbReference>
<organism evidence="1 2">
    <name type="scientific">Rhizobium leguminosarum</name>
    <dbReference type="NCBI Taxonomy" id="384"/>
    <lineage>
        <taxon>Bacteria</taxon>
        <taxon>Pseudomonadati</taxon>
        <taxon>Pseudomonadota</taxon>
        <taxon>Alphaproteobacteria</taxon>
        <taxon>Hyphomicrobiales</taxon>
        <taxon>Rhizobiaceae</taxon>
        <taxon>Rhizobium/Agrobacterium group</taxon>
        <taxon>Rhizobium</taxon>
    </lineage>
</organism>
<protein>
    <submittedName>
        <fullName evidence="1">Uncharacterized protein</fullName>
    </submittedName>
</protein>
<accession>A0A6P0DR47</accession>
<proteinExistence type="predicted"/>
<dbReference type="RefSeq" id="WP_164000405.1">
    <property type="nucleotide sequence ID" value="NZ_WXXP01000032.1"/>
</dbReference>
<name>A0A6P0DR47_RHILE</name>
<dbReference type="AlphaFoldDB" id="A0A6P0DR47"/>
<reference evidence="1 2" key="1">
    <citation type="submission" date="2020-01" db="EMBL/GenBank/DDBJ databases">
        <title>Rhizobium genotypes associated with high levels of biological nitrogen fixation by grain legumes in a temperate-maritime cropping system.</title>
        <authorList>
            <person name="Maluk M."/>
            <person name="Francesc Ferrando Molina F."/>
            <person name="Lopez Del Egido L."/>
            <person name="Lafos M."/>
            <person name="Langarica-Fuentes A."/>
            <person name="Gebre Yohannes G."/>
            <person name="Young M.W."/>
            <person name="Martin P."/>
            <person name="Gantlett R."/>
            <person name="Kenicer G."/>
            <person name="Hawes C."/>
            <person name="Begg G.S."/>
            <person name="Quilliam R.S."/>
            <person name="Squire G.R."/>
            <person name="Poole P.S."/>
            <person name="Young P.W."/>
            <person name="Iannetta P.M."/>
            <person name="James E.K."/>
        </authorList>
    </citation>
    <scope>NUCLEOTIDE SEQUENCE [LARGE SCALE GENOMIC DNA]</scope>
    <source>
        <strain evidence="1 2">JHI944</strain>
    </source>
</reference>
<dbReference type="EMBL" id="WXXP01000032">
    <property type="protein sequence ID" value="NEK54592.1"/>
    <property type="molecule type" value="Genomic_DNA"/>
</dbReference>
<gene>
    <name evidence="1" type="ORF">GUK36_35110</name>
</gene>
<evidence type="ECO:0000313" key="2">
    <source>
        <dbReference type="Proteomes" id="UP000471409"/>
    </source>
</evidence>
<comment type="caution">
    <text evidence="1">The sequence shown here is derived from an EMBL/GenBank/DDBJ whole genome shotgun (WGS) entry which is preliminary data.</text>
</comment>
<evidence type="ECO:0000313" key="1">
    <source>
        <dbReference type="EMBL" id="NEK54592.1"/>
    </source>
</evidence>